<dbReference type="EMBL" id="JAFFZE010000028">
    <property type="protein sequence ID" value="MCT2587775.1"/>
    <property type="molecule type" value="Genomic_DNA"/>
</dbReference>
<keyword evidence="4 11" id="KW-0479">Metal-binding</keyword>
<keyword evidence="8 11" id="KW-0238">DNA-binding</keyword>
<keyword evidence="5 11" id="KW-0408">Iron</keyword>
<proteinExistence type="inferred from homology"/>
<protein>
    <recommendedName>
        <fullName evidence="11">Transcriptional regulator WhiB</fullName>
    </recommendedName>
</protein>
<gene>
    <name evidence="11" type="primary">whiB</name>
    <name evidence="13" type="ORF">JT362_32130</name>
</gene>
<evidence type="ECO:0000259" key="12">
    <source>
        <dbReference type="PROSITE" id="PS51674"/>
    </source>
</evidence>
<dbReference type="RefSeq" id="WP_260195685.1">
    <property type="nucleotide sequence ID" value="NZ_JAFFZE010000028.1"/>
</dbReference>
<dbReference type="InterPro" id="IPR034768">
    <property type="entry name" value="4FE4S_WBL"/>
</dbReference>
<evidence type="ECO:0000256" key="10">
    <source>
        <dbReference type="ARBA" id="ARBA00023163"/>
    </source>
</evidence>
<accession>A0ABT2JIR2</accession>
<comment type="cofactor">
    <cofactor evidence="11">
        <name>[4Fe-4S] cluster</name>
        <dbReference type="ChEBI" id="CHEBI:49883"/>
    </cofactor>
    <text evidence="11">Binds 1 [4Fe-4S] cluster per subunit. Following nitrosylation of the [4Fe-4S] cluster binds 1 [4Fe-8(NO)] cluster per subunit.</text>
</comment>
<dbReference type="HAMAP" id="MF_01479">
    <property type="entry name" value="WhiB"/>
    <property type="match status" value="1"/>
</dbReference>
<dbReference type="PROSITE" id="PS51674">
    <property type="entry name" value="4FE4S_WBL"/>
    <property type="match status" value="1"/>
</dbReference>
<feature type="binding site" evidence="11">
    <location>
        <position position="34"/>
    </location>
    <ligand>
        <name>[4Fe-4S] cluster</name>
        <dbReference type="ChEBI" id="CHEBI:49883"/>
    </ligand>
</feature>
<evidence type="ECO:0000256" key="4">
    <source>
        <dbReference type="ARBA" id="ARBA00022723"/>
    </source>
</evidence>
<keyword evidence="11" id="KW-0963">Cytoplasm</keyword>
<keyword evidence="3 11" id="KW-0004">4Fe-4S</keyword>
<evidence type="ECO:0000256" key="3">
    <source>
        <dbReference type="ARBA" id="ARBA00022485"/>
    </source>
</evidence>
<reference evidence="13 14" key="1">
    <citation type="submission" date="2021-02" db="EMBL/GenBank/DDBJ databases">
        <title>Actinophytocola xerophila sp. nov., isolated from soil of cotton cropping field.</title>
        <authorList>
            <person name="Huang R."/>
            <person name="Chen X."/>
            <person name="Ge X."/>
            <person name="Liu W."/>
        </authorList>
    </citation>
    <scope>NUCLEOTIDE SEQUENCE [LARGE SCALE GENOMIC DNA]</scope>
    <source>
        <strain evidence="13 14">S1-96</strain>
    </source>
</reference>
<sequence>MKLAQRAVNRTDSLWELLDLGDPASTEWMRDGLCAQTDPEEFFPGKGGDLRPAKAVCAGCPVLDRCRDYAVGRPELSGIWGGTTARERVALRVAAAADDTDRQAA</sequence>
<keyword evidence="10 11" id="KW-0804">Transcription</keyword>
<comment type="function">
    <text evidence="11">Acts as a transcriptional regulator. Probably redox-responsive. The apo- but not holo-form probably binds DNA.</text>
</comment>
<feature type="binding site" evidence="11">
    <location>
        <position position="57"/>
    </location>
    <ligand>
        <name>[4Fe-4S] cluster</name>
        <dbReference type="ChEBI" id="CHEBI:49883"/>
    </ligand>
</feature>
<dbReference type="Pfam" id="PF02467">
    <property type="entry name" value="Whib"/>
    <property type="match status" value="1"/>
</dbReference>
<dbReference type="PANTHER" id="PTHR38839">
    <property type="entry name" value="TRANSCRIPTIONAL REGULATOR WHID-RELATED"/>
    <property type="match status" value="1"/>
</dbReference>
<evidence type="ECO:0000256" key="1">
    <source>
        <dbReference type="ARBA" id="ARBA00004496"/>
    </source>
</evidence>
<comment type="subcellular location">
    <subcellularLocation>
        <location evidence="1 11">Cytoplasm</location>
    </subcellularLocation>
</comment>
<evidence type="ECO:0000256" key="5">
    <source>
        <dbReference type="ARBA" id="ARBA00023004"/>
    </source>
</evidence>
<name>A0ABT2JIR2_9PSEU</name>
<dbReference type="InterPro" id="IPR003482">
    <property type="entry name" value="Whib"/>
</dbReference>
<evidence type="ECO:0000256" key="8">
    <source>
        <dbReference type="ARBA" id="ARBA00023125"/>
    </source>
</evidence>
<comment type="PTM">
    <text evidence="11">Upon Fe-S cluster removal intramolecular disulfide bonds are formed.</text>
</comment>
<comment type="PTM">
    <text evidence="11">The Fe-S cluster can be nitrosylated by nitric oxide (NO).</text>
</comment>
<dbReference type="PANTHER" id="PTHR38839:SF4">
    <property type="entry name" value="TRANSCRIPTIONAL REGULATOR WHIB"/>
    <property type="match status" value="1"/>
</dbReference>
<keyword evidence="7 11" id="KW-0805">Transcription regulation</keyword>
<evidence type="ECO:0000256" key="6">
    <source>
        <dbReference type="ARBA" id="ARBA00023014"/>
    </source>
</evidence>
<evidence type="ECO:0000256" key="7">
    <source>
        <dbReference type="ARBA" id="ARBA00023015"/>
    </source>
</evidence>
<organism evidence="13 14">
    <name type="scientific">Actinophytocola gossypii</name>
    <dbReference type="NCBI Taxonomy" id="2812003"/>
    <lineage>
        <taxon>Bacteria</taxon>
        <taxon>Bacillati</taxon>
        <taxon>Actinomycetota</taxon>
        <taxon>Actinomycetes</taxon>
        <taxon>Pseudonocardiales</taxon>
        <taxon>Pseudonocardiaceae</taxon>
    </lineage>
</organism>
<dbReference type="Proteomes" id="UP001156441">
    <property type="component" value="Unassembled WGS sequence"/>
</dbReference>
<evidence type="ECO:0000313" key="14">
    <source>
        <dbReference type="Proteomes" id="UP001156441"/>
    </source>
</evidence>
<keyword evidence="14" id="KW-1185">Reference proteome</keyword>
<feature type="binding site" evidence="11">
    <location>
        <position position="60"/>
    </location>
    <ligand>
        <name>[4Fe-4S] cluster</name>
        <dbReference type="ChEBI" id="CHEBI:49883"/>
    </ligand>
</feature>
<comment type="caution">
    <text evidence="13">The sequence shown here is derived from an EMBL/GenBank/DDBJ whole genome shotgun (WGS) entry which is preliminary data.</text>
</comment>
<evidence type="ECO:0000256" key="2">
    <source>
        <dbReference type="ARBA" id="ARBA00006597"/>
    </source>
</evidence>
<evidence type="ECO:0000256" key="11">
    <source>
        <dbReference type="HAMAP-Rule" id="MF_01479"/>
    </source>
</evidence>
<feature type="domain" description="4Fe-4S Wbl-type" evidence="12">
    <location>
        <begin position="33"/>
        <end position="90"/>
    </location>
</feature>
<feature type="binding site" evidence="11">
    <location>
        <position position="66"/>
    </location>
    <ligand>
        <name>[4Fe-4S] cluster</name>
        <dbReference type="ChEBI" id="CHEBI:49883"/>
    </ligand>
</feature>
<comment type="similarity">
    <text evidence="2 11">Belongs to the WhiB family.</text>
</comment>
<evidence type="ECO:0000256" key="9">
    <source>
        <dbReference type="ARBA" id="ARBA00023157"/>
    </source>
</evidence>
<keyword evidence="9 11" id="KW-1015">Disulfide bond</keyword>
<evidence type="ECO:0000313" key="13">
    <source>
        <dbReference type="EMBL" id="MCT2587775.1"/>
    </source>
</evidence>
<keyword evidence="6 11" id="KW-0411">Iron-sulfur</keyword>